<feature type="non-terminal residue" evidence="1">
    <location>
        <position position="1"/>
    </location>
</feature>
<feature type="non-terminal residue" evidence="1">
    <location>
        <position position="149"/>
    </location>
</feature>
<dbReference type="InterPro" id="IPR035892">
    <property type="entry name" value="C2_domain_sf"/>
</dbReference>
<dbReference type="AlphaFoldDB" id="A0A1B6DTT6"/>
<evidence type="ECO:0008006" key="2">
    <source>
        <dbReference type="Google" id="ProtNLM"/>
    </source>
</evidence>
<reference evidence="1" key="1">
    <citation type="submission" date="2015-12" db="EMBL/GenBank/DDBJ databases">
        <title>De novo transcriptome assembly of four potential Pierce s Disease insect vectors from Arizona vineyards.</title>
        <authorList>
            <person name="Tassone E.E."/>
        </authorList>
    </citation>
    <scope>NUCLEOTIDE SEQUENCE</scope>
</reference>
<name>A0A1B6DTT6_9HEMI</name>
<proteinExistence type="predicted"/>
<sequence length="149" mass="16942">KIKQFHIPKCKGDKIVKVSFRGVAHASRVLEEKGDTVRVDQKFDWPVARPIECHEVLTVQLVIHNKYLADKPLGTYTLVLQKLVQDGRVNVCDSLIDPNNKPLPASVEMELTYCTPDGESTAPSWTEQQMDMDQQMLIDIEQNIANLER</sequence>
<protein>
    <recommendedName>
        <fullName evidence="2">C2 domain-containing protein</fullName>
    </recommendedName>
</protein>
<dbReference type="Gene3D" id="2.60.40.150">
    <property type="entry name" value="C2 domain"/>
    <property type="match status" value="1"/>
</dbReference>
<dbReference type="SUPFAM" id="SSF49562">
    <property type="entry name" value="C2 domain (Calcium/lipid-binding domain, CaLB)"/>
    <property type="match status" value="1"/>
</dbReference>
<gene>
    <name evidence="1" type="ORF">g.45034</name>
</gene>
<accession>A0A1B6DTT6</accession>
<evidence type="ECO:0000313" key="1">
    <source>
        <dbReference type="EMBL" id="JAS29081.1"/>
    </source>
</evidence>
<dbReference type="EMBL" id="GEDC01008217">
    <property type="protein sequence ID" value="JAS29081.1"/>
    <property type="molecule type" value="Transcribed_RNA"/>
</dbReference>
<organism evidence="1">
    <name type="scientific">Clastoptera arizonana</name>
    <name type="common">Arizona spittle bug</name>
    <dbReference type="NCBI Taxonomy" id="38151"/>
    <lineage>
        <taxon>Eukaryota</taxon>
        <taxon>Metazoa</taxon>
        <taxon>Ecdysozoa</taxon>
        <taxon>Arthropoda</taxon>
        <taxon>Hexapoda</taxon>
        <taxon>Insecta</taxon>
        <taxon>Pterygota</taxon>
        <taxon>Neoptera</taxon>
        <taxon>Paraneoptera</taxon>
        <taxon>Hemiptera</taxon>
        <taxon>Auchenorrhyncha</taxon>
        <taxon>Cercopoidea</taxon>
        <taxon>Clastopteridae</taxon>
        <taxon>Clastoptera</taxon>
    </lineage>
</organism>